<name>A0AAE6ZF32_9BACT</name>
<sequence length="221" mass="25255">MTDFLHIDNRDSDTCTASFRKIADTIMNDHLLRAGDNRYRIVDCEFYYCSDTHNDPYAHAHEHIQSSNGEWYFHGTGMDITLSTAHAFGGIMIRGIAPVADSQQLPSRAGTIAGPLKVCREIFKQFGSVLREEPLYFGLENISTVRTHNSIDKARLFAVPRVALNTAKDPEEIFCGRPYRFLSFLYLPHKESEKARRYLIHHPEDPLSPVEYDAYASGRLW</sequence>
<dbReference type="RefSeq" id="WP_168804050.1">
    <property type="nucleotide sequence ID" value="NZ_CP051205.1"/>
</dbReference>
<gene>
    <name evidence="1" type="ORF">HF329_10860</name>
</gene>
<evidence type="ECO:0000313" key="2">
    <source>
        <dbReference type="Proteomes" id="UP000502421"/>
    </source>
</evidence>
<evidence type="ECO:0000313" key="1">
    <source>
        <dbReference type="EMBL" id="QJB31793.1"/>
    </source>
</evidence>
<reference evidence="2" key="1">
    <citation type="submission" date="2020-04" db="EMBL/GenBank/DDBJ databases">
        <authorList>
            <person name="Kittiwongwattana C."/>
        </authorList>
    </citation>
    <scope>NUCLEOTIDE SEQUENCE [LARGE SCALE GENOMIC DNA]</scope>
    <source>
        <strain evidence="2">1310</strain>
    </source>
</reference>
<dbReference type="Proteomes" id="UP000502421">
    <property type="component" value="Chromosome"/>
</dbReference>
<dbReference type="EMBL" id="CP051205">
    <property type="protein sequence ID" value="QJB31793.1"/>
    <property type="molecule type" value="Genomic_DNA"/>
</dbReference>
<organism evidence="1 2">
    <name type="scientific">Chitinophaga oryzae</name>
    <dbReference type="NCBI Taxonomy" id="2725414"/>
    <lineage>
        <taxon>Bacteria</taxon>
        <taxon>Pseudomonadati</taxon>
        <taxon>Bacteroidota</taxon>
        <taxon>Chitinophagia</taxon>
        <taxon>Chitinophagales</taxon>
        <taxon>Chitinophagaceae</taxon>
        <taxon>Chitinophaga</taxon>
    </lineage>
</organism>
<dbReference type="KEGG" id="coy:HF329_10860"/>
<dbReference type="AlphaFoldDB" id="A0AAE6ZF32"/>
<dbReference type="InterPro" id="IPR011034">
    <property type="entry name" value="Formyl_transferase-like_C_sf"/>
</dbReference>
<accession>A0AAE6ZF32</accession>
<dbReference type="SUPFAM" id="SSF50486">
    <property type="entry name" value="FMT C-terminal domain-like"/>
    <property type="match status" value="1"/>
</dbReference>
<dbReference type="GO" id="GO:0003824">
    <property type="term" value="F:catalytic activity"/>
    <property type="evidence" value="ECO:0007669"/>
    <property type="project" value="InterPro"/>
</dbReference>
<proteinExistence type="predicted"/>
<protein>
    <submittedName>
        <fullName evidence="1">DNA-3-methyladenine glycosylase</fullName>
    </submittedName>
</protein>